<name>A0A9P6KL82_9PLEO</name>
<dbReference type="OrthoDB" id="10432700at2759"/>
<gene>
    <name evidence="1" type="ORF">PMIN01_12157</name>
</gene>
<evidence type="ECO:0000313" key="1">
    <source>
        <dbReference type="EMBL" id="KAF9730224.1"/>
    </source>
</evidence>
<dbReference type="Proteomes" id="UP000756921">
    <property type="component" value="Unassembled WGS sequence"/>
</dbReference>
<protein>
    <submittedName>
        <fullName evidence="1">Uncharacterized protein</fullName>
    </submittedName>
</protein>
<sequence length="221" mass="25048">MRRPTESTLPSDPRPSDMKQLLDERRAIVASLKFLEVANQKYQEHLTASFIFALMYTNGPESIEWLPPPSVHGYDGMIWQESDRWSCFVLVHYRTSVGKDVPQAALWNGISPLVTKPEGVAWEKQVAFEREWRRFLDSPDRNATVRYFKGGEAVLPRKKFDEERKEIPLTVSRATAADDSVQIVTAKSTIEDVTVGAGGRQLLGSYHPSLEDLLQSRASQK</sequence>
<dbReference type="EMBL" id="WJXW01000015">
    <property type="protein sequence ID" value="KAF9730224.1"/>
    <property type="molecule type" value="Genomic_DNA"/>
</dbReference>
<proteinExistence type="predicted"/>
<dbReference type="AlphaFoldDB" id="A0A9P6KL82"/>
<reference evidence="1" key="1">
    <citation type="journal article" date="2020" name="Mol. Plant Microbe Interact.">
        <title>Genome Sequence of the Biocontrol Agent Coniothyrium minitans strain Conio (IMI 134523).</title>
        <authorList>
            <person name="Patel D."/>
            <person name="Shittu T.A."/>
            <person name="Baroncelli R."/>
            <person name="Muthumeenakshi S."/>
            <person name="Osborne T.H."/>
            <person name="Janganan T.K."/>
            <person name="Sreenivasaprasad S."/>
        </authorList>
    </citation>
    <scope>NUCLEOTIDE SEQUENCE</scope>
    <source>
        <strain evidence="1">Conio</strain>
    </source>
</reference>
<accession>A0A9P6KL82</accession>
<evidence type="ECO:0000313" key="2">
    <source>
        <dbReference type="Proteomes" id="UP000756921"/>
    </source>
</evidence>
<comment type="caution">
    <text evidence="1">The sequence shown here is derived from an EMBL/GenBank/DDBJ whole genome shotgun (WGS) entry which is preliminary data.</text>
</comment>
<organism evidence="1 2">
    <name type="scientific">Paraphaeosphaeria minitans</name>
    <dbReference type="NCBI Taxonomy" id="565426"/>
    <lineage>
        <taxon>Eukaryota</taxon>
        <taxon>Fungi</taxon>
        <taxon>Dikarya</taxon>
        <taxon>Ascomycota</taxon>
        <taxon>Pezizomycotina</taxon>
        <taxon>Dothideomycetes</taxon>
        <taxon>Pleosporomycetidae</taxon>
        <taxon>Pleosporales</taxon>
        <taxon>Massarineae</taxon>
        <taxon>Didymosphaeriaceae</taxon>
        <taxon>Paraphaeosphaeria</taxon>
    </lineage>
</organism>
<keyword evidence="2" id="KW-1185">Reference proteome</keyword>